<dbReference type="Proteomes" id="UP001175000">
    <property type="component" value="Unassembled WGS sequence"/>
</dbReference>
<sequence length="200" mass="22712">MEKAVKDLERYLDAERREIDLAEKWETENPSGTGEPIAEYLQDTFMTFLLQGYYKNFLSFRRDYEKEFGTPPQVHPAVYSKWLRESILDSDFNVVMVHPVGDFDPFYRDVYRLDPKDRSQAYDWDQREDHQASLAGVPSIVVPVGQVSQPSKIMAQGQVLPVTISLMSGTGTDFQLTGMIQDMAQTGFLAGSVKVGSHAF</sequence>
<comment type="caution">
    <text evidence="1">The sequence shown here is derived from an EMBL/GenBank/DDBJ whole genome shotgun (WGS) entry which is preliminary data.</text>
</comment>
<keyword evidence="2" id="KW-1185">Reference proteome</keyword>
<dbReference type="InterPro" id="IPR036928">
    <property type="entry name" value="AS_sf"/>
</dbReference>
<gene>
    <name evidence="1" type="ORF">B0T14DRAFT_565588</name>
</gene>
<accession>A0AA40C4R6</accession>
<dbReference type="Gene3D" id="3.90.1300.10">
    <property type="entry name" value="Amidase signature (AS) domain"/>
    <property type="match status" value="1"/>
</dbReference>
<proteinExistence type="predicted"/>
<protein>
    <recommendedName>
        <fullName evidence="3">Amidase domain-containing protein</fullName>
    </recommendedName>
</protein>
<evidence type="ECO:0008006" key="3">
    <source>
        <dbReference type="Google" id="ProtNLM"/>
    </source>
</evidence>
<evidence type="ECO:0000313" key="1">
    <source>
        <dbReference type="EMBL" id="KAK0624308.1"/>
    </source>
</evidence>
<reference evidence="1" key="1">
    <citation type="submission" date="2023-06" db="EMBL/GenBank/DDBJ databases">
        <title>Genome-scale phylogeny and comparative genomics of the fungal order Sordariales.</title>
        <authorList>
            <consortium name="Lawrence Berkeley National Laboratory"/>
            <person name="Hensen N."/>
            <person name="Bonometti L."/>
            <person name="Westerberg I."/>
            <person name="Brannstrom I.O."/>
            <person name="Guillou S."/>
            <person name="Cros-Aarteil S."/>
            <person name="Calhoun S."/>
            <person name="Haridas S."/>
            <person name="Kuo A."/>
            <person name="Mondo S."/>
            <person name="Pangilinan J."/>
            <person name="Riley R."/>
            <person name="Labutti K."/>
            <person name="Andreopoulos B."/>
            <person name="Lipzen A."/>
            <person name="Chen C."/>
            <person name="Yanf M."/>
            <person name="Daum C."/>
            <person name="Ng V."/>
            <person name="Clum A."/>
            <person name="Steindorff A."/>
            <person name="Ohm R."/>
            <person name="Martin F."/>
            <person name="Silar P."/>
            <person name="Natvig D."/>
            <person name="Lalanne C."/>
            <person name="Gautier V."/>
            <person name="Ament-Velasquez S.L."/>
            <person name="Kruys A."/>
            <person name="Hutchinson M.I."/>
            <person name="Powell A.J."/>
            <person name="Barry K."/>
            <person name="Miller A.N."/>
            <person name="Grigoriev I.V."/>
            <person name="Debuchy R."/>
            <person name="Gladieux P."/>
            <person name="Thoren M.H."/>
            <person name="Johannesson H."/>
        </authorList>
    </citation>
    <scope>NUCLEOTIDE SEQUENCE</scope>
    <source>
        <strain evidence="1">CBS 606.72</strain>
    </source>
</reference>
<name>A0AA40C4R6_9PEZI</name>
<dbReference type="EMBL" id="JAULSU010000003">
    <property type="protein sequence ID" value="KAK0624308.1"/>
    <property type="molecule type" value="Genomic_DNA"/>
</dbReference>
<evidence type="ECO:0000313" key="2">
    <source>
        <dbReference type="Proteomes" id="UP001175000"/>
    </source>
</evidence>
<dbReference type="AlphaFoldDB" id="A0AA40C4R6"/>
<organism evidence="1 2">
    <name type="scientific">Immersiella caudata</name>
    <dbReference type="NCBI Taxonomy" id="314043"/>
    <lineage>
        <taxon>Eukaryota</taxon>
        <taxon>Fungi</taxon>
        <taxon>Dikarya</taxon>
        <taxon>Ascomycota</taxon>
        <taxon>Pezizomycotina</taxon>
        <taxon>Sordariomycetes</taxon>
        <taxon>Sordariomycetidae</taxon>
        <taxon>Sordariales</taxon>
        <taxon>Lasiosphaeriaceae</taxon>
        <taxon>Immersiella</taxon>
    </lineage>
</organism>